<dbReference type="InterPro" id="IPR007656">
    <property type="entry name" value="GTD-bd"/>
</dbReference>
<dbReference type="PROSITE" id="PS51775">
    <property type="entry name" value="GTD_BINDING"/>
    <property type="match status" value="1"/>
</dbReference>
<evidence type="ECO:0000256" key="1">
    <source>
        <dbReference type="ARBA" id="ARBA00004370"/>
    </source>
</evidence>
<gene>
    <name evidence="6" type="ORF">VNO80_27066</name>
</gene>
<comment type="caution">
    <text evidence="6">The sequence shown here is derived from an EMBL/GenBank/DDBJ whole genome shotgun (WGS) entry which is preliminary data.</text>
</comment>
<evidence type="ECO:0000313" key="6">
    <source>
        <dbReference type="EMBL" id="KAK7335288.1"/>
    </source>
</evidence>
<evidence type="ECO:0000256" key="2">
    <source>
        <dbReference type="ARBA" id="ARBA00022692"/>
    </source>
</evidence>
<reference evidence="6 7" key="1">
    <citation type="submission" date="2024-01" db="EMBL/GenBank/DDBJ databases">
        <title>The genomes of 5 underutilized Papilionoideae crops provide insights into root nodulation and disease resistanc.</title>
        <authorList>
            <person name="Jiang F."/>
        </authorList>
    </citation>
    <scope>NUCLEOTIDE SEQUENCE [LARGE SCALE GENOMIC DNA]</scope>
    <source>
        <strain evidence="6">JINMINGXINNONG_FW02</strain>
        <tissue evidence="6">Leaves</tissue>
    </source>
</reference>
<accession>A0AAN9LKW9</accession>
<evidence type="ECO:0000313" key="7">
    <source>
        <dbReference type="Proteomes" id="UP001374584"/>
    </source>
</evidence>
<proteinExistence type="predicted"/>
<keyword evidence="4" id="KW-0472">Membrane</keyword>
<sequence>MSPEFLLRLHTYYAYKSDAISPSTLVMPPNAIIYFHHAHTFPFCHSNKPIAPTLSFCFCQDPGFVGGSCSLILPQKEKGAAASGDEEPMAMILRLHREKSTMEIQAKQFQRVVELKQEYDLEVLSELKPFVDLATKLGDVRGKVAVMVDDMIESAVPKL</sequence>
<dbReference type="EMBL" id="JAYMYR010000010">
    <property type="protein sequence ID" value="KAK7335288.1"/>
    <property type="molecule type" value="Genomic_DNA"/>
</dbReference>
<protein>
    <recommendedName>
        <fullName evidence="5">GTD-binding domain-containing protein</fullName>
    </recommendedName>
</protein>
<dbReference type="AlphaFoldDB" id="A0AAN9LKW9"/>
<dbReference type="GO" id="GO:0016020">
    <property type="term" value="C:membrane"/>
    <property type="evidence" value="ECO:0007669"/>
    <property type="project" value="UniProtKB-SubCell"/>
</dbReference>
<keyword evidence="2" id="KW-0812">Transmembrane</keyword>
<evidence type="ECO:0000256" key="3">
    <source>
        <dbReference type="ARBA" id="ARBA00022989"/>
    </source>
</evidence>
<organism evidence="6 7">
    <name type="scientific">Phaseolus coccineus</name>
    <name type="common">Scarlet runner bean</name>
    <name type="synonym">Phaseolus multiflorus</name>
    <dbReference type="NCBI Taxonomy" id="3886"/>
    <lineage>
        <taxon>Eukaryota</taxon>
        <taxon>Viridiplantae</taxon>
        <taxon>Streptophyta</taxon>
        <taxon>Embryophyta</taxon>
        <taxon>Tracheophyta</taxon>
        <taxon>Spermatophyta</taxon>
        <taxon>Magnoliopsida</taxon>
        <taxon>eudicotyledons</taxon>
        <taxon>Gunneridae</taxon>
        <taxon>Pentapetalae</taxon>
        <taxon>rosids</taxon>
        <taxon>fabids</taxon>
        <taxon>Fabales</taxon>
        <taxon>Fabaceae</taxon>
        <taxon>Papilionoideae</taxon>
        <taxon>50 kb inversion clade</taxon>
        <taxon>NPAAA clade</taxon>
        <taxon>indigoferoid/millettioid clade</taxon>
        <taxon>Phaseoleae</taxon>
        <taxon>Phaseolus</taxon>
    </lineage>
</organism>
<comment type="subcellular location">
    <subcellularLocation>
        <location evidence="1">Membrane</location>
    </subcellularLocation>
</comment>
<dbReference type="PANTHER" id="PTHR31422:SF27">
    <property type="entry name" value="DUF593-CONTAINING PROTEIN 1"/>
    <property type="match status" value="1"/>
</dbReference>
<dbReference type="Pfam" id="PF04576">
    <property type="entry name" value="Zein-binding"/>
    <property type="match status" value="1"/>
</dbReference>
<keyword evidence="7" id="KW-1185">Reference proteome</keyword>
<name>A0AAN9LKW9_PHACN</name>
<dbReference type="PANTHER" id="PTHR31422">
    <property type="entry name" value="BNAANNG28530D PROTEIN"/>
    <property type="match status" value="1"/>
</dbReference>
<keyword evidence="3" id="KW-1133">Transmembrane helix</keyword>
<feature type="domain" description="GTD-binding" evidence="5">
    <location>
        <begin position="51"/>
        <end position="141"/>
    </location>
</feature>
<evidence type="ECO:0000256" key="4">
    <source>
        <dbReference type="ARBA" id="ARBA00023136"/>
    </source>
</evidence>
<dbReference type="GO" id="GO:0080115">
    <property type="term" value="F:myosin XI tail binding"/>
    <property type="evidence" value="ECO:0007669"/>
    <property type="project" value="UniProtKB-ARBA"/>
</dbReference>
<evidence type="ECO:0000259" key="5">
    <source>
        <dbReference type="PROSITE" id="PS51775"/>
    </source>
</evidence>
<dbReference type="Proteomes" id="UP001374584">
    <property type="component" value="Unassembled WGS sequence"/>
</dbReference>